<accession>A0A9P8TI92</accession>
<proteinExistence type="predicted"/>
<name>A0A9P8TI92_WICPI</name>
<feature type="compositionally biased region" description="Acidic residues" evidence="1">
    <location>
        <begin position="67"/>
        <end position="78"/>
    </location>
</feature>
<feature type="compositionally biased region" description="Basic and acidic residues" evidence="1">
    <location>
        <begin position="57"/>
        <end position="66"/>
    </location>
</feature>
<comment type="caution">
    <text evidence="2">The sequence shown here is derived from an EMBL/GenBank/DDBJ whole genome shotgun (WGS) entry which is preliminary data.</text>
</comment>
<evidence type="ECO:0000313" key="3">
    <source>
        <dbReference type="Proteomes" id="UP000774326"/>
    </source>
</evidence>
<gene>
    <name evidence="2" type="ORF">WICPIJ_008244</name>
</gene>
<dbReference type="AlphaFoldDB" id="A0A9P8TI92"/>
<dbReference type="EMBL" id="JAEUBG010004717">
    <property type="protein sequence ID" value="KAH3680553.1"/>
    <property type="molecule type" value="Genomic_DNA"/>
</dbReference>
<reference evidence="2" key="2">
    <citation type="submission" date="2021-01" db="EMBL/GenBank/DDBJ databases">
        <authorList>
            <person name="Schikora-Tamarit M.A."/>
        </authorList>
    </citation>
    <scope>NUCLEOTIDE SEQUENCE</scope>
    <source>
        <strain evidence="2">CBS2887</strain>
    </source>
</reference>
<sequence>MLRPETKEDRPWRKQGWWQSNSTNLHQDQSSFWSIVDDVAIGVSSASGPVRVLREESVTVNEHVEQDTENEPNQDTEEGETRVTQGHVVDTSEDDWVGLEEAEKNSKHKGNVDGEHHNDRLDKNLQLQASLDGSLPQKNRLVGFRTKHHWNQNQPSKDQVDVHWPFPTFSLSGISRDDRPKNRTHEWRQTETRHGNTHHFVVPHVGNSPTSNSHSWGGEEPGKESQHQYGANVLREHNPHGEEHGDGQGQDVHDTTASNLRDWRSQGWTKR</sequence>
<protein>
    <submittedName>
        <fullName evidence="2">Uncharacterized protein</fullName>
    </submittedName>
</protein>
<feature type="compositionally biased region" description="Basic and acidic residues" evidence="1">
    <location>
        <begin position="234"/>
        <end position="254"/>
    </location>
</feature>
<reference evidence="2" key="1">
    <citation type="journal article" date="2021" name="Open Biol.">
        <title>Shared evolutionary footprints suggest mitochondrial oxidative damage underlies multiple complex I losses in fungi.</title>
        <authorList>
            <person name="Schikora-Tamarit M.A."/>
            <person name="Marcet-Houben M."/>
            <person name="Nosek J."/>
            <person name="Gabaldon T."/>
        </authorList>
    </citation>
    <scope>NUCLEOTIDE SEQUENCE</scope>
    <source>
        <strain evidence="2">CBS2887</strain>
    </source>
</reference>
<evidence type="ECO:0000313" key="2">
    <source>
        <dbReference type="EMBL" id="KAH3680553.1"/>
    </source>
</evidence>
<feature type="region of interest" description="Disordered" evidence="1">
    <location>
        <begin position="57"/>
        <end position="96"/>
    </location>
</feature>
<keyword evidence="3" id="KW-1185">Reference proteome</keyword>
<feature type="region of interest" description="Disordered" evidence="1">
    <location>
        <begin position="171"/>
        <end position="271"/>
    </location>
</feature>
<evidence type="ECO:0000256" key="1">
    <source>
        <dbReference type="SAM" id="MobiDB-lite"/>
    </source>
</evidence>
<dbReference type="Proteomes" id="UP000774326">
    <property type="component" value="Unassembled WGS sequence"/>
</dbReference>
<feature type="compositionally biased region" description="Basic and acidic residues" evidence="1">
    <location>
        <begin position="175"/>
        <end position="194"/>
    </location>
</feature>
<organism evidence="2 3">
    <name type="scientific">Wickerhamomyces pijperi</name>
    <name type="common">Yeast</name>
    <name type="synonym">Pichia pijperi</name>
    <dbReference type="NCBI Taxonomy" id="599730"/>
    <lineage>
        <taxon>Eukaryota</taxon>
        <taxon>Fungi</taxon>
        <taxon>Dikarya</taxon>
        <taxon>Ascomycota</taxon>
        <taxon>Saccharomycotina</taxon>
        <taxon>Saccharomycetes</taxon>
        <taxon>Phaffomycetales</taxon>
        <taxon>Wickerhamomycetaceae</taxon>
        <taxon>Wickerhamomyces</taxon>
    </lineage>
</organism>